<dbReference type="EMBL" id="AP010904">
    <property type="protein sequence ID" value="BAH77188.1"/>
    <property type="molecule type" value="Genomic_DNA"/>
</dbReference>
<proteinExistence type="predicted"/>
<organism evidence="1 2">
    <name type="scientific">Solidesulfovibrio magneticus (strain ATCC 700980 / DSM 13731 / RS-1)</name>
    <name type="common">Desulfovibrio magneticus</name>
    <dbReference type="NCBI Taxonomy" id="573370"/>
    <lineage>
        <taxon>Bacteria</taxon>
        <taxon>Pseudomonadati</taxon>
        <taxon>Thermodesulfobacteriota</taxon>
        <taxon>Desulfovibrionia</taxon>
        <taxon>Desulfovibrionales</taxon>
        <taxon>Desulfovibrionaceae</taxon>
        <taxon>Solidesulfovibrio</taxon>
    </lineage>
</organism>
<name>C4XM60_SOLM1</name>
<dbReference type="Proteomes" id="UP000009071">
    <property type="component" value="Chromosome"/>
</dbReference>
<reference evidence="1 2" key="1">
    <citation type="journal article" date="2009" name="Genome Res.">
        <title>Whole genome sequence of Desulfovibrio magneticus strain RS-1 revealed common gene clusters in magnetotactic bacteria.</title>
        <authorList>
            <person name="Nakazawa H."/>
            <person name="Arakaki A."/>
            <person name="Narita-Yamada S."/>
            <person name="Yashiro I."/>
            <person name="Jinno K."/>
            <person name="Aoki N."/>
            <person name="Tsuruyama A."/>
            <person name="Okamura Y."/>
            <person name="Tanikawa S."/>
            <person name="Fujita N."/>
            <person name="Takeyama H."/>
            <person name="Matsunaga T."/>
        </authorList>
    </citation>
    <scope>NUCLEOTIDE SEQUENCE [LARGE SCALE GENOMIC DNA]</scope>
    <source>
        <strain evidence="2">ATCC 700980 / DSM 13731 / RS-1</strain>
    </source>
</reference>
<dbReference type="RefSeq" id="WP_015862330.1">
    <property type="nucleotide sequence ID" value="NC_012796.1"/>
</dbReference>
<evidence type="ECO:0000313" key="2">
    <source>
        <dbReference type="Proteomes" id="UP000009071"/>
    </source>
</evidence>
<dbReference type="AlphaFoldDB" id="C4XM60"/>
<accession>C4XM60</accession>
<sequence>MAEFDRFVEEQYRAAGETVQLLKDIKNPSRLNSLTKTLRKQCLDDHQVLEIGDVAVAIHDQIQFLVPSPFDMWIKKQYLPTLDEVKPFVKVKKEGGEVIRKLFSIDGEKCFYAIAIVYCLEMHDKNFVVEVDYQDQSDRDENISEEVEQDEVY</sequence>
<gene>
    <name evidence="1" type="ordered locus">DMR_36970</name>
</gene>
<dbReference type="KEGG" id="dma:DMR_36970"/>
<dbReference type="STRING" id="573370.DMR_36970"/>
<dbReference type="HOGENOM" id="CLU_1710318_0_0_7"/>
<keyword evidence="2" id="KW-1185">Reference proteome</keyword>
<protein>
    <submittedName>
        <fullName evidence="1">Uncharacterized protein</fullName>
    </submittedName>
</protein>
<evidence type="ECO:0000313" key="1">
    <source>
        <dbReference type="EMBL" id="BAH77188.1"/>
    </source>
</evidence>